<dbReference type="STRING" id="683125.SAMN05660206_106145"/>
<dbReference type="OrthoDB" id="212459at2"/>
<dbReference type="AlphaFoldDB" id="A0A1I6TGZ5"/>
<gene>
    <name evidence="1" type="ORF">SAMN05660206_106145</name>
</gene>
<protein>
    <submittedName>
        <fullName evidence="1">Uncharacterized protein</fullName>
    </submittedName>
</protein>
<accession>A0A1I6TGZ5</accession>
<dbReference type="Proteomes" id="UP000198785">
    <property type="component" value="Unassembled WGS sequence"/>
</dbReference>
<evidence type="ECO:0000313" key="1">
    <source>
        <dbReference type="EMBL" id="SFS88474.1"/>
    </source>
</evidence>
<evidence type="ECO:0000313" key="2">
    <source>
        <dbReference type="Proteomes" id="UP000198785"/>
    </source>
</evidence>
<organism evidence="1 2">
    <name type="scientific">Sphingobacterium wenxiniae</name>
    <dbReference type="NCBI Taxonomy" id="683125"/>
    <lineage>
        <taxon>Bacteria</taxon>
        <taxon>Pseudomonadati</taxon>
        <taxon>Bacteroidota</taxon>
        <taxon>Sphingobacteriia</taxon>
        <taxon>Sphingobacteriales</taxon>
        <taxon>Sphingobacteriaceae</taxon>
        <taxon>Sphingobacterium</taxon>
    </lineage>
</organism>
<dbReference type="RefSeq" id="WP_093365641.1">
    <property type="nucleotide sequence ID" value="NZ_FOZZ01000006.1"/>
</dbReference>
<name>A0A1I6TGZ5_9SPHI</name>
<reference evidence="1 2" key="1">
    <citation type="submission" date="2016-10" db="EMBL/GenBank/DDBJ databases">
        <authorList>
            <person name="de Groot N.N."/>
        </authorList>
    </citation>
    <scope>NUCLEOTIDE SEQUENCE [LARGE SCALE GENOMIC DNA]</scope>
    <source>
        <strain evidence="1 2">DSM 22789</strain>
    </source>
</reference>
<dbReference type="EMBL" id="FOZZ01000006">
    <property type="protein sequence ID" value="SFS88474.1"/>
    <property type="molecule type" value="Genomic_DNA"/>
</dbReference>
<keyword evidence="2" id="KW-1185">Reference proteome</keyword>
<sequence>MIPQKIQALFEFIDFLDKNKEHYIQKYIPLCNELTELDKQRSSLKPNKNYKDKLSYDFIQEEIKEKFIPITENIYKPITSKLQELGIWAGDEIYTSIWNNNISEISDFKRNFSEADIKQIFHYKQKYLNFRTETNSDFLCLSFVFSNLDEILKELFDFFKDTDENEFESFEPEIIECKSIEEALHLYTNSPKRNFRFTLPSSFLTSNASPTQKEVETSRMLEELSVLKGEVKQLLNSSTSKEIHSSYEEAIYRVRILKSVIEDKGGFSVFKIQENQNEAMLQQLFKFVKEGSAWDINVEVNNGRGAVDFTVSNGSKDKTVIEFKLAKSSSLKRNLQHQVEVYKKANDTNKAVIAILYFNQTEYLNLTKILRELNLDDLENIILIDGAQKLSASNVKN</sequence>
<proteinExistence type="predicted"/>